<name>A0AAD7DMZ3_MYCRO</name>
<dbReference type="Proteomes" id="UP001221757">
    <property type="component" value="Unassembled WGS sequence"/>
</dbReference>
<dbReference type="AlphaFoldDB" id="A0AAD7DMZ3"/>
<proteinExistence type="predicted"/>
<sequence length="66" mass="7209">MSGRGKNGRHSSVCISYTSCEQRSSVTEPVPHDGGQDKCPCRMQRGISCVSLPQLLLDHRFLCSGD</sequence>
<dbReference type="EMBL" id="JARKIE010000042">
    <property type="protein sequence ID" value="KAJ7694405.1"/>
    <property type="molecule type" value="Genomic_DNA"/>
</dbReference>
<gene>
    <name evidence="1" type="ORF">B0H17DRAFT_1057546</name>
</gene>
<reference evidence="1" key="1">
    <citation type="submission" date="2023-03" db="EMBL/GenBank/DDBJ databases">
        <title>Massive genome expansion in bonnet fungi (Mycena s.s.) driven by repeated elements and novel gene families across ecological guilds.</title>
        <authorList>
            <consortium name="Lawrence Berkeley National Laboratory"/>
            <person name="Harder C.B."/>
            <person name="Miyauchi S."/>
            <person name="Viragh M."/>
            <person name="Kuo A."/>
            <person name="Thoen E."/>
            <person name="Andreopoulos B."/>
            <person name="Lu D."/>
            <person name="Skrede I."/>
            <person name="Drula E."/>
            <person name="Henrissat B."/>
            <person name="Morin E."/>
            <person name="Kohler A."/>
            <person name="Barry K."/>
            <person name="LaButti K."/>
            <person name="Morin E."/>
            <person name="Salamov A."/>
            <person name="Lipzen A."/>
            <person name="Mereny Z."/>
            <person name="Hegedus B."/>
            <person name="Baldrian P."/>
            <person name="Stursova M."/>
            <person name="Weitz H."/>
            <person name="Taylor A."/>
            <person name="Grigoriev I.V."/>
            <person name="Nagy L.G."/>
            <person name="Martin F."/>
            <person name="Kauserud H."/>
        </authorList>
    </citation>
    <scope>NUCLEOTIDE SEQUENCE</scope>
    <source>
        <strain evidence="1">CBHHK067</strain>
    </source>
</reference>
<organism evidence="1 2">
    <name type="scientific">Mycena rosella</name>
    <name type="common">Pink bonnet</name>
    <name type="synonym">Agaricus rosellus</name>
    <dbReference type="NCBI Taxonomy" id="1033263"/>
    <lineage>
        <taxon>Eukaryota</taxon>
        <taxon>Fungi</taxon>
        <taxon>Dikarya</taxon>
        <taxon>Basidiomycota</taxon>
        <taxon>Agaricomycotina</taxon>
        <taxon>Agaricomycetes</taxon>
        <taxon>Agaricomycetidae</taxon>
        <taxon>Agaricales</taxon>
        <taxon>Marasmiineae</taxon>
        <taxon>Mycenaceae</taxon>
        <taxon>Mycena</taxon>
    </lineage>
</organism>
<evidence type="ECO:0000313" key="2">
    <source>
        <dbReference type="Proteomes" id="UP001221757"/>
    </source>
</evidence>
<protein>
    <submittedName>
        <fullName evidence="1">Uncharacterized protein</fullName>
    </submittedName>
</protein>
<comment type="caution">
    <text evidence="1">The sequence shown here is derived from an EMBL/GenBank/DDBJ whole genome shotgun (WGS) entry which is preliminary data.</text>
</comment>
<keyword evidence="2" id="KW-1185">Reference proteome</keyword>
<accession>A0AAD7DMZ3</accession>
<evidence type="ECO:0000313" key="1">
    <source>
        <dbReference type="EMBL" id="KAJ7694405.1"/>
    </source>
</evidence>